<gene>
    <name evidence="17" type="ORF">J2S35_001620</name>
</gene>
<evidence type="ECO:0000256" key="4">
    <source>
        <dbReference type="ARBA" id="ARBA00022801"/>
    </source>
</evidence>
<evidence type="ECO:0000256" key="2">
    <source>
        <dbReference type="ARBA" id="ARBA00022723"/>
    </source>
</evidence>
<dbReference type="FunFam" id="3.40.50.300:FF:000437">
    <property type="entry name" value="ATP-dependent DNA helicase DinG"/>
    <property type="match status" value="1"/>
</dbReference>
<dbReference type="Pfam" id="PF13307">
    <property type="entry name" value="Helicase_C_2"/>
    <property type="match status" value="1"/>
</dbReference>
<evidence type="ECO:0000259" key="16">
    <source>
        <dbReference type="PROSITE" id="PS51193"/>
    </source>
</evidence>
<dbReference type="Pfam" id="PF06733">
    <property type="entry name" value="DEAD_2"/>
    <property type="match status" value="1"/>
</dbReference>
<dbReference type="InterPro" id="IPR045028">
    <property type="entry name" value="DinG/Rad3-like"/>
</dbReference>
<evidence type="ECO:0000256" key="7">
    <source>
        <dbReference type="ARBA" id="ARBA00023004"/>
    </source>
</evidence>
<protein>
    <recommendedName>
        <fullName evidence="14">ATP-dependent helicase DinG</fullName>
        <ecNumber evidence="12">5.6.2.3</ecNumber>
    </recommendedName>
    <alternativeName>
        <fullName evidence="15">DNA 5'-3' helicase DinG</fullName>
    </alternativeName>
</protein>
<keyword evidence="10" id="KW-0413">Isomerase</keyword>
<feature type="domain" description="Helicase ATP-binding" evidence="16">
    <location>
        <begin position="13"/>
        <end position="313"/>
    </location>
</feature>
<keyword evidence="3" id="KW-0547">Nucleotide-binding</keyword>
<evidence type="ECO:0000256" key="9">
    <source>
        <dbReference type="ARBA" id="ARBA00023125"/>
    </source>
</evidence>
<evidence type="ECO:0000313" key="18">
    <source>
        <dbReference type="Proteomes" id="UP001247307"/>
    </source>
</evidence>
<reference evidence="17" key="1">
    <citation type="submission" date="2023-07" db="EMBL/GenBank/DDBJ databases">
        <title>Sequencing the genomes of 1000 actinobacteria strains.</title>
        <authorList>
            <person name="Klenk H.-P."/>
        </authorList>
    </citation>
    <scope>NUCLEOTIDE SEQUENCE</scope>
    <source>
        <strain evidence="17">DSM 13988</strain>
    </source>
</reference>
<dbReference type="PROSITE" id="PS51193">
    <property type="entry name" value="HELICASE_ATP_BIND_2"/>
    <property type="match status" value="1"/>
</dbReference>
<keyword evidence="2" id="KW-0479">Metal-binding</keyword>
<organism evidence="17 18">
    <name type="scientific">Falsarthrobacter nasiphocae</name>
    <dbReference type="NCBI Taxonomy" id="189863"/>
    <lineage>
        <taxon>Bacteria</taxon>
        <taxon>Bacillati</taxon>
        <taxon>Actinomycetota</taxon>
        <taxon>Actinomycetes</taxon>
        <taxon>Micrococcales</taxon>
        <taxon>Micrococcaceae</taxon>
        <taxon>Falsarthrobacter</taxon>
    </lineage>
</organism>
<evidence type="ECO:0000256" key="14">
    <source>
        <dbReference type="ARBA" id="ARBA00073590"/>
    </source>
</evidence>
<evidence type="ECO:0000256" key="11">
    <source>
        <dbReference type="ARBA" id="ARBA00038058"/>
    </source>
</evidence>
<dbReference type="GO" id="GO:0051536">
    <property type="term" value="F:iron-sulfur cluster binding"/>
    <property type="evidence" value="ECO:0007669"/>
    <property type="project" value="UniProtKB-KW"/>
</dbReference>
<dbReference type="GO" id="GO:0003677">
    <property type="term" value="F:DNA binding"/>
    <property type="evidence" value="ECO:0007669"/>
    <property type="project" value="UniProtKB-KW"/>
</dbReference>
<dbReference type="GO" id="GO:0016818">
    <property type="term" value="F:hydrolase activity, acting on acid anhydrides, in phosphorus-containing anhydrides"/>
    <property type="evidence" value="ECO:0007669"/>
    <property type="project" value="InterPro"/>
</dbReference>
<evidence type="ECO:0000256" key="1">
    <source>
        <dbReference type="ARBA" id="ARBA00001966"/>
    </source>
</evidence>
<dbReference type="SMART" id="SM00487">
    <property type="entry name" value="DEXDc"/>
    <property type="match status" value="1"/>
</dbReference>
<keyword evidence="8" id="KW-0411">Iron-sulfur</keyword>
<sequence>MPAPEERALTLLRAAVKALGGSQREGQEEMAAAVARALSRKEHLLVQAGTGTGKSLGYLVPLISHAQREDGPMVIATATLALQSQIVRRDVPRLLDAVEPHLARPVDVALLKGRSNYVCLNKLEGGYPEDEQDPLFEDPAEHAVAHPSAPRITNVTTFSAGPDRLGQEVQRLRAWAETTDTGDRDELTPGVSDKAWRQVSVTAQECLGAQRCPLAEACFSELARERAGEADIVITNHALLAISAFEGMQVLPEHSVVVVDEAHELQDRVTAAVTGTLNAAMITAAASAARKAAKVDDEPMNGAAEALQAELALMEEGLLHRGLTPNLGRAVELVRDSARAAFSDLKPSPGEDPDAAAQLARSRVQDVFQAAERLIGAADSGEIAWVTRPSEFTPGQGYSRDRNAEATLNVAPVSVAMRLREGLFEDKTVILTSATLALGGRFDAVAGDLGLAGPDAPSHAELDVGSPFAYERQGILYTPRHLPKPGMHAAPETREELLRLITASGGAALGLFSSKRAAQEAAEWVRERVDFEVLCQGDGATAALIKEFAETESTCLFGTMTLWQGVDVPGRGCRLVVIDRIPFPRPDDPLATARSRAITQAGGNGFMGVAAASAAIRLAQGVGRLIRSTDDRGVVAVLDSRLATERYGGFLLRSLPPLWRTEKLEVAEGALARLRDDDGA</sequence>
<dbReference type="InterPro" id="IPR027417">
    <property type="entry name" value="P-loop_NTPase"/>
</dbReference>
<dbReference type="SMART" id="SM00491">
    <property type="entry name" value="HELICc2"/>
    <property type="match status" value="1"/>
</dbReference>
<dbReference type="GO" id="GO:0005524">
    <property type="term" value="F:ATP binding"/>
    <property type="evidence" value="ECO:0007669"/>
    <property type="project" value="UniProtKB-KW"/>
</dbReference>
<evidence type="ECO:0000256" key="12">
    <source>
        <dbReference type="ARBA" id="ARBA00044969"/>
    </source>
</evidence>
<dbReference type="RefSeq" id="WP_309852081.1">
    <property type="nucleotide sequence ID" value="NZ_BAAAIU010000043.1"/>
</dbReference>
<evidence type="ECO:0000256" key="13">
    <source>
        <dbReference type="ARBA" id="ARBA00048954"/>
    </source>
</evidence>
<comment type="caution">
    <text evidence="17">The sequence shown here is derived from an EMBL/GenBank/DDBJ whole genome shotgun (WGS) entry which is preliminary data.</text>
</comment>
<dbReference type="InterPro" id="IPR011545">
    <property type="entry name" value="DEAD/DEAH_box_helicase_dom"/>
</dbReference>
<comment type="catalytic activity">
    <reaction evidence="13">
        <text>ATP + H2O = ADP + phosphate + H(+)</text>
        <dbReference type="Rhea" id="RHEA:13065"/>
        <dbReference type="ChEBI" id="CHEBI:15377"/>
        <dbReference type="ChEBI" id="CHEBI:15378"/>
        <dbReference type="ChEBI" id="CHEBI:30616"/>
        <dbReference type="ChEBI" id="CHEBI:43474"/>
        <dbReference type="ChEBI" id="CHEBI:456216"/>
        <dbReference type="EC" id="5.6.2.3"/>
    </reaction>
</comment>
<dbReference type="Gene3D" id="3.40.50.300">
    <property type="entry name" value="P-loop containing nucleotide triphosphate hydrolases"/>
    <property type="match status" value="2"/>
</dbReference>
<keyword evidence="4 17" id="KW-0378">Hydrolase</keyword>
<evidence type="ECO:0000256" key="15">
    <source>
        <dbReference type="ARBA" id="ARBA00079061"/>
    </source>
</evidence>
<dbReference type="EC" id="5.6.2.3" evidence="12"/>
<keyword evidence="6" id="KW-0067">ATP-binding</keyword>
<dbReference type="PANTHER" id="PTHR11472">
    <property type="entry name" value="DNA REPAIR DEAD HELICASE RAD3/XP-D SUBFAMILY MEMBER"/>
    <property type="match status" value="1"/>
</dbReference>
<evidence type="ECO:0000256" key="6">
    <source>
        <dbReference type="ARBA" id="ARBA00022840"/>
    </source>
</evidence>
<keyword evidence="9" id="KW-0238">DNA-binding</keyword>
<dbReference type="InterPro" id="IPR006555">
    <property type="entry name" value="ATP-dep_Helicase_C"/>
</dbReference>
<evidence type="ECO:0000256" key="5">
    <source>
        <dbReference type="ARBA" id="ARBA00022806"/>
    </source>
</evidence>
<evidence type="ECO:0000256" key="8">
    <source>
        <dbReference type="ARBA" id="ARBA00023014"/>
    </source>
</evidence>
<comment type="similarity">
    <text evidence="11">Belongs to the helicase family. DinG subfamily.</text>
</comment>
<dbReference type="InterPro" id="IPR010614">
    <property type="entry name" value="RAD3-like_helicase_DEAD"/>
</dbReference>
<dbReference type="EMBL" id="JAVDUI010000001">
    <property type="protein sequence ID" value="MDR6892680.1"/>
    <property type="molecule type" value="Genomic_DNA"/>
</dbReference>
<dbReference type="InterPro" id="IPR014001">
    <property type="entry name" value="Helicase_ATP-bd"/>
</dbReference>
<name>A0AAE3YGC9_9MICC</name>
<dbReference type="AlphaFoldDB" id="A0AAE3YGC9"/>
<keyword evidence="18" id="KW-1185">Reference proteome</keyword>
<dbReference type="GO" id="GO:0043139">
    <property type="term" value="F:5'-3' DNA helicase activity"/>
    <property type="evidence" value="ECO:0007669"/>
    <property type="project" value="UniProtKB-EC"/>
</dbReference>
<dbReference type="InterPro" id="IPR014013">
    <property type="entry name" value="Helic_SF1/SF2_ATP-bd_DinG/Rad3"/>
</dbReference>
<dbReference type="Proteomes" id="UP001247307">
    <property type="component" value="Unassembled WGS sequence"/>
</dbReference>
<dbReference type="Pfam" id="PF00270">
    <property type="entry name" value="DEAD"/>
    <property type="match status" value="1"/>
</dbReference>
<dbReference type="SUPFAM" id="SSF52540">
    <property type="entry name" value="P-loop containing nucleoside triphosphate hydrolases"/>
    <property type="match status" value="1"/>
</dbReference>
<evidence type="ECO:0000313" key="17">
    <source>
        <dbReference type="EMBL" id="MDR6892680.1"/>
    </source>
</evidence>
<comment type="cofactor">
    <cofactor evidence="1">
        <name>[4Fe-4S] cluster</name>
        <dbReference type="ChEBI" id="CHEBI:49883"/>
    </cofactor>
</comment>
<dbReference type="GO" id="GO:0006139">
    <property type="term" value="P:nucleobase-containing compound metabolic process"/>
    <property type="evidence" value="ECO:0007669"/>
    <property type="project" value="InterPro"/>
</dbReference>
<keyword evidence="5 17" id="KW-0347">Helicase</keyword>
<dbReference type="PANTHER" id="PTHR11472:SF34">
    <property type="entry name" value="REGULATOR OF TELOMERE ELONGATION HELICASE 1"/>
    <property type="match status" value="1"/>
</dbReference>
<dbReference type="GO" id="GO:0046872">
    <property type="term" value="F:metal ion binding"/>
    <property type="evidence" value="ECO:0007669"/>
    <property type="project" value="UniProtKB-KW"/>
</dbReference>
<keyword evidence="7" id="KW-0408">Iron</keyword>
<proteinExistence type="inferred from homology"/>
<accession>A0AAE3YGC9</accession>
<evidence type="ECO:0000256" key="10">
    <source>
        <dbReference type="ARBA" id="ARBA00023235"/>
    </source>
</evidence>
<evidence type="ECO:0000256" key="3">
    <source>
        <dbReference type="ARBA" id="ARBA00022741"/>
    </source>
</evidence>